<geneLocation type="chloroplast" evidence="9"/>
<dbReference type="SUPFAM" id="SSF54814">
    <property type="entry name" value="Prokaryotic type KH domain (KH-domain type II)"/>
    <property type="match status" value="1"/>
</dbReference>
<dbReference type="GO" id="GO:0005739">
    <property type="term" value="C:mitochondrion"/>
    <property type="evidence" value="ECO:0007669"/>
    <property type="project" value="InterPro"/>
</dbReference>
<dbReference type="SUPFAM" id="SSF54821">
    <property type="entry name" value="Ribosomal protein S3 C-terminal domain"/>
    <property type="match status" value="1"/>
</dbReference>
<evidence type="ECO:0000256" key="6">
    <source>
        <dbReference type="RuleBase" id="RU003624"/>
    </source>
</evidence>
<evidence type="ECO:0000256" key="5">
    <source>
        <dbReference type="HAMAP-Rule" id="MF_01309"/>
    </source>
</evidence>
<dbReference type="PANTHER" id="PTHR11760:SF19">
    <property type="entry name" value="SMALL RIBOSOMAL SUBUNIT PROTEIN US3C"/>
    <property type="match status" value="1"/>
</dbReference>
<dbReference type="Pfam" id="PF14955">
    <property type="entry name" value="MRP-S24"/>
    <property type="match status" value="1"/>
</dbReference>
<name>A0A182B0X1_9EUGL</name>
<protein>
    <recommendedName>
        <fullName evidence="4 5">Small ribosomal subunit protein uS3c</fullName>
    </recommendedName>
</protein>
<reference evidence="9" key="1">
    <citation type="submission" date="2015-05" db="EMBL/GenBank/DDBJ databases">
        <title>Phacus orbicularis chloroplast genome.</title>
        <authorList>
            <person name="Kasiborski B.A."/>
            <person name="Linton E.W."/>
        </authorList>
    </citation>
    <scope>NUCLEOTIDE SEQUENCE</scope>
</reference>
<organism evidence="9">
    <name type="scientific">Phacus orbicularis</name>
    <dbReference type="NCBI Taxonomy" id="158829"/>
    <lineage>
        <taxon>Eukaryota</taxon>
        <taxon>Discoba</taxon>
        <taxon>Euglenozoa</taxon>
        <taxon>Euglenida</taxon>
        <taxon>Spirocuta</taxon>
        <taxon>Euglenophyceae</taxon>
        <taxon>Euglenales</taxon>
        <taxon>Phacaceae</taxon>
        <taxon>Phacus</taxon>
    </lineage>
</organism>
<dbReference type="InterPro" id="IPR005704">
    <property type="entry name" value="Ribosomal_uS3_bac-typ"/>
</dbReference>
<dbReference type="InterPro" id="IPR015946">
    <property type="entry name" value="KH_dom-like_a/b"/>
</dbReference>
<dbReference type="GO" id="GO:0003723">
    <property type="term" value="F:RNA binding"/>
    <property type="evidence" value="ECO:0007669"/>
    <property type="project" value="InterPro"/>
</dbReference>
<keyword evidence="2 5" id="KW-0689">Ribosomal protein</keyword>
<dbReference type="PROSITE" id="PS00548">
    <property type="entry name" value="RIBOSOMAL_S3"/>
    <property type="match status" value="1"/>
</dbReference>
<dbReference type="GO" id="GO:0006412">
    <property type="term" value="P:translation"/>
    <property type="evidence" value="ECO:0007669"/>
    <property type="project" value="UniProtKB-UniRule"/>
</dbReference>
<evidence type="ECO:0000256" key="7">
    <source>
        <dbReference type="RuleBase" id="RU003626"/>
    </source>
</evidence>
<evidence type="ECO:0000256" key="4">
    <source>
        <dbReference type="ARBA" id="ARBA00035154"/>
    </source>
</evidence>
<dbReference type="InterPro" id="IPR057258">
    <property type="entry name" value="Ribosomal_uS3"/>
</dbReference>
<dbReference type="PANTHER" id="PTHR11760">
    <property type="entry name" value="30S/40S RIBOSOMAL PROTEIN S3"/>
    <property type="match status" value="1"/>
</dbReference>
<dbReference type="GO" id="GO:0009507">
    <property type="term" value="C:chloroplast"/>
    <property type="evidence" value="ECO:0007669"/>
    <property type="project" value="UniProtKB-SubCell"/>
</dbReference>
<dbReference type="InterPro" id="IPR018280">
    <property type="entry name" value="Ribosomal_uS3_CS"/>
</dbReference>
<comment type="subunit">
    <text evidence="5 7">Part of the 30S ribosomal subunit.</text>
</comment>
<comment type="subcellular location">
    <subcellularLocation>
        <location evidence="5 7">Plastid</location>
        <location evidence="5 7">Chloroplast</location>
    </subcellularLocation>
</comment>
<keyword evidence="3 5" id="KW-0687">Ribonucleoprotein</keyword>
<sequence>MGQKVNPIGFRLGISNKEHDSFWYADSKNYSKLVKQDLFIRKFLQKKFSFTFIHKIVLKTKYNDCLIILSLVKNESFSKTDFISGISKELQKNLFVKFGSNLASLNIVEPSNLNTSAGYLADFIKAQLEKRVAFRKAIKNCLIKVQQEDTKLKGIKIQLAGRLNGAEIARTEWVREGRIPLNTLMANIDYSYSRAQTIYGVIGIKIWVYVRFVFV</sequence>
<evidence type="ECO:0000313" key="9">
    <source>
        <dbReference type="EMBL" id="ALP86075.1"/>
    </source>
</evidence>
<dbReference type="AlphaFoldDB" id="A0A182B0X1"/>
<dbReference type="GO" id="GO:0003735">
    <property type="term" value="F:structural constituent of ribosome"/>
    <property type="evidence" value="ECO:0007669"/>
    <property type="project" value="InterPro"/>
</dbReference>
<dbReference type="GO" id="GO:0022627">
    <property type="term" value="C:cytosolic small ribosomal subunit"/>
    <property type="evidence" value="ECO:0007669"/>
    <property type="project" value="TreeGrafter"/>
</dbReference>
<accession>A0A182B0X1</accession>
<dbReference type="InterPro" id="IPR036419">
    <property type="entry name" value="Ribosomal_S3_C_sf"/>
</dbReference>
<keyword evidence="7 9" id="KW-0934">Plastid</keyword>
<evidence type="ECO:0000259" key="8">
    <source>
        <dbReference type="Pfam" id="PF00189"/>
    </source>
</evidence>
<dbReference type="Gene3D" id="3.30.300.20">
    <property type="match status" value="1"/>
</dbReference>
<evidence type="ECO:0000256" key="3">
    <source>
        <dbReference type="ARBA" id="ARBA00023274"/>
    </source>
</evidence>
<dbReference type="InterPro" id="IPR001351">
    <property type="entry name" value="Ribosomal_uS3_C"/>
</dbReference>
<evidence type="ECO:0000256" key="1">
    <source>
        <dbReference type="ARBA" id="ARBA00010761"/>
    </source>
</evidence>
<dbReference type="CDD" id="cd02412">
    <property type="entry name" value="KH-II_30S_S3"/>
    <property type="match status" value="1"/>
</dbReference>
<proteinExistence type="inferred from homology"/>
<dbReference type="HAMAP" id="MF_01309_B">
    <property type="entry name" value="Ribosomal_uS3_B"/>
    <property type="match status" value="1"/>
</dbReference>
<dbReference type="EMBL" id="KR921747">
    <property type="protein sequence ID" value="ALP86075.1"/>
    <property type="molecule type" value="Genomic_DNA"/>
</dbReference>
<dbReference type="NCBIfam" id="TIGR01009">
    <property type="entry name" value="rpsC_bact"/>
    <property type="match status" value="1"/>
</dbReference>
<dbReference type="InterPro" id="IPR009019">
    <property type="entry name" value="KH_sf_prok-type"/>
</dbReference>
<dbReference type="InterPro" id="IPR026146">
    <property type="entry name" value="Ribosomal_uS3m"/>
</dbReference>
<feature type="domain" description="Small ribosomal subunit protein uS3 C-terminal" evidence="8">
    <location>
        <begin position="124"/>
        <end position="208"/>
    </location>
</feature>
<dbReference type="Gene3D" id="3.30.1140.32">
    <property type="entry name" value="Ribosomal protein S3, C-terminal domain"/>
    <property type="match status" value="1"/>
</dbReference>
<keyword evidence="7 9" id="KW-0150">Chloroplast</keyword>
<dbReference type="Pfam" id="PF00189">
    <property type="entry name" value="Ribosomal_S3_C"/>
    <property type="match status" value="1"/>
</dbReference>
<evidence type="ECO:0000256" key="2">
    <source>
        <dbReference type="ARBA" id="ARBA00022980"/>
    </source>
</evidence>
<gene>
    <name evidence="5 9" type="primary">rps3</name>
</gene>
<comment type="similarity">
    <text evidence="1 5 6">Belongs to the universal ribosomal protein uS3 family.</text>
</comment>